<accession>A0ABY4VQF2</accession>
<gene>
    <name evidence="2" type="ORF">NDR89_23050</name>
</gene>
<keyword evidence="3" id="KW-1185">Reference proteome</keyword>
<evidence type="ECO:0000313" key="3">
    <source>
        <dbReference type="Proteomes" id="UP001056648"/>
    </source>
</evidence>
<evidence type="ECO:0000313" key="2">
    <source>
        <dbReference type="EMBL" id="USE79471.1"/>
    </source>
</evidence>
<dbReference type="RefSeq" id="WP_252252929.1">
    <property type="nucleotide sequence ID" value="NZ_CP098736.1"/>
</dbReference>
<proteinExistence type="predicted"/>
<protein>
    <submittedName>
        <fullName evidence="2">Uncharacterized protein</fullName>
    </submittedName>
</protein>
<reference evidence="2" key="1">
    <citation type="submission" date="2022-06" db="EMBL/GenBank/DDBJ databases">
        <title>Complete genome sequence and characterization of Cupriavidus gilardii QJ1 isolated from contaminating cells.</title>
        <authorList>
            <person name="Qi J."/>
        </authorList>
    </citation>
    <scope>NUCLEOTIDE SEQUENCE</scope>
    <source>
        <strain evidence="2">QJ1</strain>
    </source>
</reference>
<feature type="region of interest" description="Disordered" evidence="1">
    <location>
        <begin position="56"/>
        <end position="122"/>
    </location>
</feature>
<sequence>MTMFNPTAVLVAIGVTLALSTGAYVKGRSDGAEKERIAQQKEIDKWRTKADKAAADLETAREAKRPKYAEADRKIEKATNENPVYRDCRADDDSMRALRDKINAANSGKPAAGVPADPPAGE</sequence>
<dbReference type="Proteomes" id="UP001056648">
    <property type="component" value="Chromosome 2"/>
</dbReference>
<dbReference type="EMBL" id="CP098736">
    <property type="protein sequence ID" value="USE79471.1"/>
    <property type="molecule type" value="Genomic_DNA"/>
</dbReference>
<organism evidence="2 3">
    <name type="scientific">Cupriavidus gilardii</name>
    <dbReference type="NCBI Taxonomy" id="82541"/>
    <lineage>
        <taxon>Bacteria</taxon>
        <taxon>Pseudomonadati</taxon>
        <taxon>Pseudomonadota</taxon>
        <taxon>Betaproteobacteria</taxon>
        <taxon>Burkholderiales</taxon>
        <taxon>Burkholderiaceae</taxon>
        <taxon>Cupriavidus</taxon>
    </lineage>
</organism>
<name>A0ABY4VQF2_9BURK</name>
<evidence type="ECO:0000256" key="1">
    <source>
        <dbReference type="SAM" id="MobiDB-lite"/>
    </source>
</evidence>
<feature type="compositionally biased region" description="Basic and acidic residues" evidence="1">
    <location>
        <begin position="56"/>
        <end position="102"/>
    </location>
</feature>